<dbReference type="STRING" id="217511.GCA_001463845_02587"/>
<comment type="similarity">
    <text evidence="1 3">Belongs to the bacterial flagellin family.</text>
</comment>
<keyword evidence="3" id="KW-0964">Secreted</keyword>
<dbReference type="NCBIfam" id="NF004669">
    <property type="entry name" value="PRK06008.1"/>
    <property type="match status" value="1"/>
</dbReference>
<reference evidence="6 7" key="1">
    <citation type="journal article" date="2010" name="J. Bacteriol.">
        <title>Genome sequence of Fulvimarina pelagi HTCC2506T, a Mn(II)-oxidizing alphaproteobacterium possessing an aerobic anoxygenic photosynthetic gene cluster and Xanthorhodopsin.</title>
        <authorList>
            <person name="Kang I."/>
            <person name="Oh H.M."/>
            <person name="Lim S.I."/>
            <person name="Ferriera S."/>
            <person name="Giovannoni S.J."/>
            <person name="Cho J.C."/>
        </authorList>
    </citation>
    <scope>NUCLEOTIDE SEQUENCE [LARGE SCALE GENOMIC DNA]</scope>
    <source>
        <strain evidence="6 7">HTCC2506</strain>
    </source>
</reference>
<keyword evidence="2 3" id="KW-0975">Bacterial flagellum</keyword>
<organism evidence="6 7">
    <name type="scientific">Fulvimarina pelagi HTCC2506</name>
    <dbReference type="NCBI Taxonomy" id="314231"/>
    <lineage>
        <taxon>Bacteria</taxon>
        <taxon>Pseudomonadati</taxon>
        <taxon>Pseudomonadota</taxon>
        <taxon>Alphaproteobacteria</taxon>
        <taxon>Hyphomicrobiales</taxon>
        <taxon>Aurantimonadaceae</taxon>
        <taxon>Fulvimarina</taxon>
    </lineage>
</organism>
<dbReference type="Proteomes" id="UP000004310">
    <property type="component" value="Unassembled WGS sequence"/>
</dbReference>
<evidence type="ECO:0000259" key="5">
    <source>
        <dbReference type="Pfam" id="PF00700"/>
    </source>
</evidence>
<evidence type="ECO:0000313" key="7">
    <source>
        <dbReference type="Proteomes" id="UP000004310"/>
    </source>
</evidence>
<dbReference type="InterPro" id="IPR046358">
    <property type="entry name" value="Flagellin_C"/>
</dbReference>
<dbReference type="EMBL" id="AATP01000004">
    <property type="protein sequence ID" value="EAU41141.1"/>
    <property type="molecule type" value="Genomic_DNA"/>
</dbReference>
<dbReference type="GO" id="GO:0005198">
    <property type="term" value="F:structural molecule activity"/>
    <property type="evidence" value="ECO:0007669"/>
    <property type="project" value="UniProtKB-UniRule"/>
</dbReference>
<evidence type="ECO:0000313" key="6">
    <source>
        <dbReference type="EMBL" id="EAU41141.1"/>
    </source>
</evidence>
<evidence type="ECO:0000259" key="4">
    <source>
        <dbReference type="Pfam" id="PF00669"/>
    </source>
</evidence>
<accession>Q0G1E0</accession>
<dbReference type="GO" id="GO:0005576">
    <property type="term" value="C:extracellular region"/>
    <property type="evidence" value="ECO:0007669"/>
    <property type="project" value="UniProtKB-SubCell"/>
</dbReference>
<dbReference type="InterPro" id="IPR001492">
    <property type="entry name" value="Flagellin"/>
</dbReference>
<keyword evidence="7" id="KW-1185">Reference proteome</keyword>
<proteinExistence type="inferred from homology"/>
<evidence type="ECO:0000256" key="1">
    <source>
        <dbReference type="ARBA" id="ARBA00005709"/>
    </source>
</evidence>
<dbReference type="GO" id="GO:0009288">
    <property type="term" value="C:bacterial-type flagellum"/>
    <property type="evidence" value="ECO:0007669"/>
    <property type="project" value="UniProtKB-SubCell"/>
</dbReference>
<dbReference type="Pfam" id="PF00669">
    <property type="entry name" value="Flagellin_N"/>
    <property type="match status" value="1"/>
</dbReference>
<keyword evidence="6" id="KW-0282">Flagellum</keyword>
<comment type="function">
    <text evidence="3">Flagellin is the subunit protein which polymerizes to form the filaments of bacterial flagella.</text>
</comment>
<sequence>MTNFLVSSMSLTGAPRASVSRVQQELVIAQKEVSTGRYADVGKSLGTSVARTISMRAELSNLEKLTTANTAIGQRFETMQAALGSVAETGESLLSSLISGSGTSVGFDINQRSATANIGQLVGALSGSFGSRYIFSGAKTDTPPIKADLAADYGTSAAFASVDAAWQAYVTANAGGDPAQITAAQMESFLANEFEAVFDDANWAANWSDASDNQTVSRIGENDMMRSSASANDQSFRNIMKSYVMLSNFSGESLADETRQVLASSSIETLSKGLSQLTDLRSDIGLGEERIERANEGLKVQTAILKIGIGEEEEIDIYEAKTRIDSLMNTLEMSYALTARVSRLSLLNFL</sequence>
<keyword evidence="6" id="KW-0966">Cell projection</keyword>
<name>Q0G1E0_9HYPH</name>
<dbReference type="Pfam" id="PF00700">
    <property type="entry name" value="Flagellin_C"/>
    <property type="match status" value="1"/>
</dbReference>
<comment type="caution">
    <text evidence="6">The sequence shown here is derived from an EMBL/GenBank/DDBJ whole genome shotgun (WGS) entry which is preliminary data.</text>
</comment>
<dbReference type="PANTHER" id="PTHR42792:SF1">
    <property type="entry name" value="FLAGELLAR HOOK-ASSOCIATED PROTEIN 3"/>
    <property type="match status" value="1"/>
</dbReference>
<dbReference type="RefSeq" id="WP_007067684.1">
    <property type="nucleotide sequence ID" value="NZ_DS022272.1"/>
</dbReference>
<evidence type="ECO:0000256" key="3">
    <source>
        <dbReference type="RuleBase" id="RU362073"/>
    </source>
</evidence>
<protein>
    <recommendedName>
        <fullName evidence="3">Flagellin</fullName>
    </recommendedName>
</protein>
<feature type="domain" description="Flagellin C-terminal" evidence="5">
    <location>
        <begin position="272"/>
        <end position="350"/>
    </location>
</feature>
<dbReference type="Gene3D" id="1.20.1330.10">
    <property type="entry name" value="f41 fragment of flagellin, N-terminal domain"/>
    <property type="match status" value="1"/>
</dbReference>
<dbReference type="eggNOG" id="COG1344">
    <property type="taxonomic scope" value="Bacteria"/>
</dbReference>
<dbReference type="AlphaFoldDB" id="Q0G1E0"/>
<comment type="subcellular location">
    <subcellularLocation>
        <location evidence="3">Secreted</location>
    </subcellularLocation>
    <subcellularLocation>
        <location evidence="3">Bacterial flagellum</location>
    </subcellularLocation>
</comment>
<dbReference type="SUPFAM" id="SSF64518">
    <property type="entry name" value="Phase 1 flagellin"/>
    <property type="match status" value="1"/>
</dbReference>
<keyword evidence="6" id="KW-0969">Cilium</keyword>
<dbReference type="HOGENOM" id="CLU_066395_1_0_5"/>
<feature type="domain" description="Flagellin N-terminal" evidence="4">
    <location>
        <begin position="13"/>
        <end position="140"/>
    </location>
</feature>
<dbReference type="PANTHER" id="PTHR42792">
    <property type="entry name" value="FLAGELLIN"/>
    <property type="match status" value="1"/>
</dbReference>
<evidence type="ECO:0000256" key="2">
    <source>
        <dbReference type="ARBA" id="ARBA00023143"/>
    </source>
</evidence>
<gene>
    <name evidence="6" type="primary">flgL</name>
    <name evidence="6" type="ORF">FP2506_12779</name>
</gene>
<dbReference type="InterPro" id="IPR001029">
    <property type="entry name" value="Flagellin_N"/>
</dbReference>